<name>A0A0B6ZLM3_9EUPU</name>
<accession>A0A0B6ZLM3</accession>
<evidence type="ECO:0000256" key="2">
    <source>
        <dbReference type="ARBA" id="ARBA00043868"/>
    </source>
</evidence>
<dbReference type="SUPFAM" id="SSF47323">
    <property type="entry name" value="Anticodon-binding domain of a subclass of class I aminoacyl-tRNA synthetases"/>
    <property type="match status" value="1"/>
</dbReference>
<gene>
    <name evidence="11" type="primary">ORF69750</name>
</gene>
<dbReference type="GO" id="GO:0005737">
    <property type="term" value="C:cytoplasm"/>
    <property type="evidence" value="ECO:0007669"/>
    <property type="project" value="InterPro"/>
</dbReference>
<dbReference type="GO" id="GO:0006423">
    <property type="term" value="P:cysteinyl-tRNA aminoacylation"/>
    <property type="evidence" value="ECO:0007669"/>
    <property type="project" value="InterPro"/>
</dbReference>
<evidence type="ECO:0000256" key="3">
    <source>
        <dbReference type="ARBA" id="ARBA00045476"/>
    </source>
</evidence>
<comment type="function">
    <text evidence="3">In addition to its role as an aminoacyl-tRNA synthetase, has also cysteine persulfide synthase activity. Produces reactive persulfide species such as cysteine persulfide (CysSSH) from substrate cysteine and mediate direct incorporation of CysSSH into proteins during translations, resulting in protein persulfides and polysulfides. CysSSHs behave as potent antioxidants and cellular protectants.</text>
</comment>
<comment type="catalytic activity">
    <reaction evidence="7">
        <text>S-sulfanyl-L-cysteine + tRNA(Cys) + ATP = (S)-sulfanyl-L-cysteinyl-tRNA(Cys) + AMP + diphosphate</text>
        <dbReference type="Rhea" id="RHEA:78647"/>
        <dbReference type="Rhea" id="RHEA-COMP:9661"/>
        <dbReference type="Rhea" id="RHEA-COMP:19119"/>
        <dbReference type="ChEBI" id="CHEBI:30616"/>
        <dbReference type="ChEBI" id="CHEBI:33019"/>
        <dbReference type="ChEBI" id="CHEBI:58591"/>
        <dbReference type="ChEBI" id="CHEBI:78442"/>
        <dbReference type="ChEBI" id="CHEBI:229520"/>
        <dbReference type="ChEBI" id="CHEBI:456215"/>
    </reaction>
    <physiologicalReaction direction="left-to-right" evidence="7">
        <dbReference type="Rhea" id="RHEA:78648"/>
    </physiologicalReaction>
</comment>
<comment type="catalytic activity">
    <reaction evidence="6">
        <text>S-sulfanyl-L-cysteine + L-cysteine = S-disulfanyl-L-cysteine + L-alanine</text>
        <dbReference type="Rhea" id="RHEA:78627"/>
        <dbReference type="ChEBI" id="CHEBI:35235"/>
        <dbReference type="ChEBI" id="CHEBI:57972"/>
        <dbReference type="ChEBI" id="CHEBI:58591"/>
        <dbReference type="ChEBI" id="CHEBI:229465"/>
    </reaction>
    <physiologicalReaction direction="left-to-right" evidence="6">
        <dbReference type="Rhea" id="RHEA:78628"/>
    </physiologicalReaction>
</comment>
<dbReference type="PANTHER" id="PTHR10890">
    <property type="entry name" value="CYSTEINYL-TRNA SYNTHETASE"/>
    <property type="match status" value="1"/>
</dbReference>
<reference evidence="11" key="1">
    <citation type="submission" date="2014-12" db="EMBL/GenBank/DDBJ databases">
        <title>Insight into the proteome of Arion vulgaris.</title>
        <authorList>
            <person name="Aradska J."/>
            <person name="Bulat T."/>
            <person name="Smidak R."/>
            <person name="Sarate P."/>
            <person name="Gangsoo J."/>
            <person name="Sialana F."/>
            <person name="Bilban M."/>
            <person name="Lubec G."/>
        </authorList>
    </citation>
    <scope>NUCLEOTIDE SEQUENCE</scope>
    <source>
        <tissue evidence="11">Skin</tissue>
    </source>
</reference>
<comment type="catalytic activity">
    <reaction evidence="5">
        <text>2 L-cysteine = S-sulfanyl-L-cysteine + L-alanine</text>
        <dbReference type="Rhea" id="RHEA:78543"/>
        <dbReference type="ChEBI" id="CHEBI:35235"/>
        <dbReference type="ChEBI" id="CHEBI:57972"/>
        <dbReference type="ChEBI" id="CHEBI:58591"/>
    </reaction>
    <physiologicalReaction direction="left-to-right" evidence="5">
        <dbReference type="Rhea" id="RHEA:78544"/>
    </physiologicalReaction>
</comment>
<proteinExistence type="inferred from homology"/>
<evidence type="ECO:0000313" key="11">
    <source>
        <dbReference type="EMBL" id="CEK69307.1"/>
    </source>
</evidence>
<evidence type="ECO:0000259" key="10">
    <source>
        <dbReference type="Pfam" id="PF09190"/>
    </source>
</evidence>
<protein>
    <recommendedName>
        <fullName evidence="10">Cysteinyl-tRNA synthetase class Ia DALR domain-containing protein</fullName>
    </recommendedName>
</protein>
<evidence type="ECO:0000256" key="8">
    <source>
        <dbReference type="ARBA" id="ARBA00049046"/>
    </source>
</evidence>
<evidence type="ECO:0000256" key="1">
    <source>
        <dbReference type="ARBA" id="ARBA00005594"/>
    </source>
</evidence>
<evidence type="ECO:0000256" key="7">
    <source>
        <dbReference type="ARBA" id="ARBA00048609"/>
    </source>
</evidence>
<dbReference type="GO" id="GO:0005524">
    <property type="term" value="F:ATP binding"/>
    <property type="evidence" value="ECO:0007669"/>
    <property type="project" value="InterPro"/>
</dbReference>
<evidence type="ECO:0000256" key="9">
    <source>
        <dbReference type="SAM" id="MobiDB-lite"/>
    </source>
</evidence>
<dbReference type="PANTHER" id="PTHR10890:SF27">
    <property type="entry name" value="CYSTEINE--TRNA LIGASE, MITOCHONDRIAL-RELATED"/>
    <property type="match status" value="1"/>
</dbReference>
<comment type="catalytic activity">
    <reaction evidence="8">
        <text>tRNA(Cys) + L-cysteine + ATP = L-cysteinyl-tRNA(Cys) + AMP + diphosphate</text>
        <dbReference type="Rhea" id="RHEA:17773"/>
        <dbReference type="Rhea" id="RHEA-COMP:9661"/>
        <dbReference type="Rhea" id="RHEA-COMP:9679"/>
        <dbReference type="ChEBI" id="CHEBI:30616"/>
        <dbReference type="ChEBI" id="CHEBI:33019"/>
        <dbReference type="ChEBI" id="CHEBI:35235"/>
        <dbReference type="ChEBI" id="CHEBI:78442"/>
        <dbReference type="ChEBI" id="CHEBI:78517"/>
        <dbReference type="ChEBI" id="CHEBI:456215"/>
        <dbReference type="EC" id="6.1.1.16"/>
    </reaction>
    <physiologicalReaction direction="right-to-left" evidence="8">
        <dbReference type="Rhea" id="RHEA:17775"/>
    </physiologicalReaction>
</comment>
<dbReference type="AlphaFoldDB" id="A0A0B6ZLM3"/>
<dbReference type="Gene3D" id="1.20.120.1910">
    <property type="entry name" value="Cysteine-tRNA ligase, C-terminal anti-codon recognition domain"/>
    <property type="match status" value="1"/>
</dbReference>
<dbReference type="EMBL" id="HACG01022442">
    <property type="protein sequence ID" value="CEK69307.1"/>
    <property type="molecule type" value="Transcribed_RNA"/>
</dbReference>
<sequence>LLKNYRNKIEFSEERMQIAVSTVAAFNNIINRCDLYVKGQIDCADIPESELYEKLHTTKQTIESALADDFNTPRALAHLMKLIKYTSHLLGEETTKEKTTTFARSNASVAAVGGYVDRVLSQLGLDLGRRKTEDGTDTQIQFSKAVDTVVSTRTKIRDFAKDKQFLVQAADEVGIPKDQALKLMKKLYVPLWDISDKIRADILNTSNVQINDDAVRSSWSFVDVKTKSSSTDLENRVEESSLEMQNKLNSNKDDEKKGKKGSQKSQVSEVKNEANLNKTKDEKRTSPIIEN</sequence>
<feature type="non-terminal residue" evidence="11">
    <location>
        <position position="1"/>
    </location>
</feature>
<feature type="domain" description="Cysteinyl-tRNA synthetase class Ia DALR" evidence="10">
    <location>
        <begin position="63"/>
        <end position="102"/>
    </location>
</feature>
<comment type="catalytic activity">
    <reaction evidence="4">
        <text>S-disulfanyl-L-cysteine + tRNA(Cys) + ATP = (S)-disulfanyl-L-cysteinyl-tRNA(Cys) + AMP + diphosphate</text>
        <dbReference type="Rhea" id="RHEA:78651"/>
        <dbReference type="Rhea" id="RHEA-COMP:9661"/>
        <dbReference type="Rhea" id="RHEA-COMP:19120"/>
        <dbReference type="ChEBI" id="CHEBI:30616"/>
        <dbReference type="ChEBI" id="CHEBI:33019"/>
        <dbReference type="ChEBI" id="CHEBI:78442"/>
        <dbReference type="ChEBI" id="CHEBI:229465"/>
        <dbReference type="ChEBI" id="CHEBI:229521"/>
        <dbReference type="ChEBI" id="CHEBI:456215"/>
    </reaction>
    <physiologicalReaction direction="left-to-right" evidence="4">
        <dbReference type="Rhea" id="RHEA:78652"/>
    </physiologicalReaction>
</comment>
<evidence type="ECO:0000256" key="5">
    <source>
        <dbReference type="ARBA" id="ARBA00047548"/>
    </source>
</evidence>
<dbReference type="GO" id="GO:0004817">
    <property type="term" value="F:cysteine-tRNA ligase activity"/>
    <property type="evidence" value="ECO:0007669"/>
    <property type="project" value="UniProtKB-EC"/>
</dbReference>
<dbReference type="InterPro" id="IPR009080">
    <property type="entry name" value="tRNAsynth_Ia_anticodon-bd"/>
</dbReference>
<comment type="similarity">
    <text evidence="1">Belongs to the class-I aminoacyl-tRNA synthetase family.</text>
</comment>
<organism evidence="11">
    <name type="scientific">Arion vulgaris</name>
    <dbReference type="NCBI Taxonomy" id="1028688"/>
    <lineage>
        <taxon>Eukaryota</taxon>
        <taxon>Metazoa</taxon>
        <taxon>Spiralia</taxon>
        <taxon>Lophotrochozoa</taxon>
        <taxon>Mollusca</taxon>
        <taxon>Gastropoda</taxon>
        <taxon>Heterobranchia</taxon>
        <taxon>Euthyneura</taxon>
        <taxon>Panpulmonata</taxon>
        <taxon>Eupulmonata</taxon>
        <taxon>Stylommatophora</taxon>
        <taxon>Helicina</taxon>
        <taxon>Arionoidea</taxon>
        <taxon>Arionidae</taxon>
        <taxon>Arion</taxon>
    </lineage>
</organism>
<dbReference type="InterPro" id="IPR015273">
    <property type="entry name" value="Cys-tRNA-synt_Ia_DALR"/>
</dbReference>
<dbReference type="InterPro" id="IPR024909">
    <property type="entry name" value="Cys-tRNA/MSH_ligase"/>
</dbReference>
<evidence type="ECO:0000256" key="6">
    <source>
        <dbReference type="ARBA" id="ARBA00047731"/>
    </source>
</evidence>
<feature type="region of interest" description="Disordered" evidence="9">
    <location>
        <begin position="233"/>
        <end position="291"/>
    </location>
</feature>
<comment type="function">
    <text evidence="2">Mitochondrial cysteine-specific aminoacyl-tRNA synthetase that catalyzes the ATP-dependent ligation of cysteine to tRNA(Cys).</text>
</comment>
<evidence type="ECO:0000256" key="4">
    <source>
        <dbReference type="ARBA" id="ARBA00047499"/>
    </source>
</evidence>
<dbReference type="Pfam" id="PF09190">
    <property type="entry name" value="DALR_2"/>
    <property type="match status" value="1"/>
</dbReference>